<dbReference type="EMBL" id="PUJV01000119">
    <property type="protein sequence ID" value="NHB98859.1"/>
    <property type="molecule type" value="Genomic_DNA"/>
</dbReference>
<name>A0A7X5QQY8_9GAMM</name>
<organism evidence="2 3">
    <name type="scientific">Photorhabdus stackebrandtii</name>
    <dbReference type="NCBI Taxonomy" id="1123042"/>
    <lineage>
        <taxon>Bacteria</taxon>
        <taxon>Pseudomonadati</taxon>
        <taxon>Pseudomonadota</taxon>
        <taxon>Gammaproteobacteria</taxon>
        <taxon>Enterobacterales</taxon>
        <taxon>Morganellaceae</taxon>
        <taxon>Photorhabdus</taxon>
    </lineage>
</organism>
<gene>
    <name evidence="2" type="ORF">C5470_22160</name>
</gene>
<dbReference type="InterPro" id="IPR028904">
    <property type="entry name" value="Tox-REase-5_dom"/>
</dbReference>
<evidence type="ECO:0000259" key="1">
    <source>
        <dbReference type="Pfam" id="PF15648"/>
    </source>
</evidence>
<reference evidence="2 3" key="1">
    <citation type="submission" date="2018-02" db="EMBL/GenBank/DDBJ databases">
        <authorList>
            <person name="Machado R.A."/>
        </authorList>
    </citation>
    <scope>NUCLEOTIDE SEQUENCE [LARGE SCALE GENOMIC DNA]</scope>
    <source>
        <strain evidence="2 3">DSM 23271</strain>
    </source>
</reference>
<protein>
    <recommendedName>
        <fullName evidence="1">Tox-REase-5 domain-containing protein</fullName>
    </recommendedName>
</protein>
<proteinExistence type="predicted"/>
<sequence>AITINYQRFIAKTKYDPATQMIQEFQCLKVTFDGWRPAYCLFLEAKARYDQFFRSEDEPKSWWRGVKSAQNQAIRHQAVCDALDNTPHVEWHFLQPISYGYFKVLFSKYKNISVHYTPCDSLV</sequence>
<comment type="caution">
    <text evidence="2">The sequence shown here is derived from an EMBL/GenBank/DDBJ whole genome shotgun (WGS) entry which is preliminary data.</text>
</comment>
<feature type="domain" description="Tox-REase-5" evidence="1">
    <location>
        <begin position="3"/>
        <end position="96"/>
    </location>
</feature>
<dbReference type="Proteomes" id="UP000547931">
    <property type="component" value="Unassembled WGS sequence"/>
</dbReference>
<evidence type="ECO:0000313" key="3">
    <source>
        <dbReference type="Proteomes" id="UP000547931"/>
    </source>
</evidence>
<dbReference type="Pfam" id="PF15648">
    <property type="entry name" value="Tox-REase-5"/>
    <property type="match status" value="1"/>
</dbReference>
<accession>A0A7X5QQY8</accession>
<dbReference type="RefSeq" id="WP_242688276.1">
    <property type="nucleotide sequence ID" value="NZ_CAWPIE010000119.1"/>
</dbReference>
<feature type="non-terminal residue" evidence="2">
    <location>
        <position position="1"/>
    </location>
</feature>
<evidence type="ECO:0000313" key="2">
    <source>
        <dbReference type="EMBL" id="NHB98859.1"/>
    </source>
</evidence>
<keyword evidence="3" id="KW-1185">Reference proteome</keyword>
<dbReference type="AlphaFoldDB" id="A0A7X5QQY8"/>